<reference evidence="2" key="1">
    <citation type="journal article" date="2019" name="Int. J. Syst. Evol. Microbiol.">
        <title>The Global Catalogue of Microorganisms (GCM) 10K type strain sequencing project: providing services to taxonomists for standard genome sequencing and annotation.</title>
        <authorList>
            <consortium name="The Broad Institute Genomics Platform"/>
            <consortium name="The Broad Institute Genome Sequencing Center for Infectious Disease"/>
            <person name="Wu L."/>
            <person name="Ma J."/>
        </authorList>
    </citation>
    <scope>NUCLEOTIDE SEQUENCE [LARGE SCALE GENOMIC DNA]</scope>
    <source>
        <strain evidence="2">KCTC 32255</strain>
    </source>
</reference>
<name>A0ABW2C7K3_9PSEU</name>
<dbReference type="InterPro" id="IPR009078">
    <property type="entry name" value="Ferritin-like_SF"/>
</dbReference>
<dbReference type="Pfam" id="PF11583">
    <property type="entry name" value="AurF"/>
    <property type="match status" value="1"/>
</dbReference>
<evidence type="ECO:0000313" key="2">
    <source>
        <dbReference type="Proteomes" id="UP001596337"/>
    </source>
</evidence>
<dbReference type="InterPro" id="IPR012348">
    <property type="entry name" value="RNR-like"/>
</dbReference>
<keyword evidence="2" id="KW-1185">Reference proteome</keyword>
<dbReference type="RefSeq" id="WP_345394123.1">
    <property type="nucleotide sequence ID" value="NZ_BAABLA010000021.1"/>
</dbReference>
<comment type="caution">
    <text evidence="1">The sequence shown here is derived from an EMBL/GenBank/DDBJ whole genome shotgun (WGS) entry which is preliminary data.</text>
</comment>
<protein>
    <submittedName>
        <fullName evidence="1">Diiron oxygenase</fullName>
    </submittedName>
</protein>
<dbReference type="Proteomes" id="UP001596337">
    <property type="component" value="Unassembled WGS sequence"/>
</dbReference>
<sequence length="299" mass="34269">MADTLGVTPREKVAQRLLGGSVKRSYDPVVDMDWDAPLDPDKFFLPAEVVSLYGTPMWQRMTHQQRQELSRQELANVLSVGIWFENILNRMLLRDLIDEDPTSKHAHYTLTEMGDECRHMVMFGRVIDRVGAKPYWPKGLDAVFVKALPFFLRRSMVWTGALLGEEIFDALQRRIMADPDLQPLVARLMRIHVTEEARHIRFAREAIARDADTLPAWERQYTRTLTAIAAPLFADMFTNRHMYARAGLDGREAKRQAMANPHFRQARQTGAAGLATFLDDAGLMGRLTKASWRRWGFLA</sequence>
<dbReference type="SUPFAM" id="SSF47240">
    <property type="entry name" value="Ferritin-like"/>
    <property type="match status" value="1"/>
</dbReference>
<evidence type="ECO:0000313" key="1">
    <source>
        <dbReference type="EMBL" id="MFC6870044.1"/>
    </source>
</evidence>
<dbReference type="EMBL" id="JBHSXX010000001">
    <property type="protein sequence ID" value="MFC6870044.1"/>
    <property type="molecule type" value="Genomic_DNA"/>
</dbReference>
<accession>A0ABW2C7K3</accession>
<dbReference type="InterPro" id="IPR025859">
    <property type="entry name" value="AurF/CmlI"/>
</dbReference>
<gene>
    <name evidence="1" type="ORF">ACFQGD_23150</name>
</gene>
<proteinExistence type="predicted"/>
<dbReference type="Gene3D" id="1.10.620.20">
    <property type="entry name" value="Ribonucleotide Reductase, subunit A"/>
    <property type="match status" value="1"/>
</dbReference>
<organism evidence="1 2">
    <name type="scientific">Haloechinothrix salitolerans</name>
    <dbReference type="NCBI Taxonomy" id="926830"/>
    <lineage>
        <taxon>Bacteria</taxon>
        <taxon>Bacillati</taxon>
        <taxon>Actinomycetota</taxon>
        <taxon>Actinomycetes</taxon>
        <taxon>Pseudonocardiales</taxon>
        <taxon>Pseudonocardiaceae</taxon>
        <taxon>Haloechinothrix</taxon>
    </lineage>
</organism>